<dbReference type="EMBL" id="JACRSU010000003">
    <property type="protein sequence ID" value="MBC8540932.1"/>
    <property type="molecule type" value="Genomic_DNA"/>
</dbReference>
<evidence type="ECO:0000313" key="5">
    <source>
        <dbReference type="EMBL" id="MBC8540932.1"/>
    </source>
</evidence>
<dbReference type="SUPFAM" id="SSF51215">
    <property type="entry name" value="Regulatory protein AraC"/>
    <property type="match status" value="1"/>
</dbReference>
<protein>
    <submittedName>
        <fullName evidence="5">Helix-turn-helix domain-containing protein</fullName>
    </submittedName>
</protein>
<dbReference type="InterPro" id="IPR037923">
    <property type="entry name" value="HTH-like"/>
</dbReference>
<keyword evidence="6" id="KW-1185">Reference proteome</keyword>
<dbReference type="GO" id="GO:0003700">
    <property type="term" value="F:DNA-binding transcription factor activity"/>
    <property type="evidence" value="ECO:0007669"/>
    <property type="project" value="InterPro"/>
</dbReference>
<dbReference type="SMART" id="SM00342">
    <property type="entry name" value="HTH_ARAC"/>
    <property type="match status" value="1"/>
</dbReference>
<evidence type="ECO:0000259" key="4">
    <source>
        <dbReference type="PROSITE" id="PS01124"/>
    </source>
</evidence>
<dbReference type="Gene3D" id="2.60.120.10">
    <property type="entry name" value="Jelly Rolls"/>
    <property type="match status" value="1"/>
</dbReference>
<proteinExistence type="predicted"/>
<dbReference type="InterPro" id="IPR018060">
    <property type="entry name" value="HTH_AraC"/>
</dbReference>
<reference evidence="5" key="1">
    <citation type="submission" date="2020-08" db="EMBL/GenBank/DDBJ databases">
        <title>Genome public.</title>
        <authorList>
            <person name="Liu C."/>
            <person name="Sun Q."/>
        </authorList>
    </citation>
    <scope>NUCLEOTIDE SEQUENCE</scope>
    <source>
        <strain evidence="5">H8</strain>
    </source>
</reference>
<dbReference type="InterPro" id="IPR014710">
    <property type="entry name" value="RmlC-like_jellyroll"/>
</dbReference>
<dbReference type="Proteomes" id="UP000611762">
    <property type="component" value="Unassembled WGS sequence"/>
</dbReference>
<evidence type="ECO:0000256" key="1">
    <source>
        <dbReference type="ARBA" id="ARBA00023015"/>
    </source>
</evidence>
<gene>
    <name evidence="5" type="ORF">H8698_08085</name>
</gene>
<keyword evidence="1" id="KW-0805">Transcription regulation</keyword>
<dbReference type="GO" id="GO:0043565">
    <property type="term" value="F:sequence-specific DNA binding"/>
    <property type="evidence" value="ECO:0007669"/>
    <property type="project" value="InterPro"/>
</dbReference>
<dbReference type="PANTHER" id="PTHR43280">
    <property type="entry name" value="ARAC-FAMILY TRANSCRIPTIONAL REGULATOR"/>
    <property type="match status" value="1"/>
</dbReference>
<dbReference type="SUPFAM" id="SSF46689">
    <property type="entry name" value="Homeodomain-like"/>
    <property type="match status" value="1"/>
</dbReference>
<dbReference type="InterPro" id="IPR009057">
    <property type="entry name" value="Homeodomain-like_sf"/>
</dbReference>
<keyword evidence="2" id="KW-0238">DNA-binding</keyword>
<dbReference type="RefSeq" id="WP_249312653.1">
    <property type="nucleotide sequence ID" value="NZ_JACRSU010000003.1"/>
</dbReference>
<accession>A0A926HUU0</accession>
<dbReference type="Pfam" id="PF12833">
    <property type="entry name" value="HTH_18"/>
    <property type="match status" value="1"/>
</dbReference>
<organism evidence="5 6">
    <name type="scientific">Congzhengia minquanensis</name>
    <dbReference type="NCBI Taxonomy" id="2763657"/>
    <lineage>
        <taxon>Bacteria</taxon>
        <taxon>Bacillati</taxon>
        <taxon>Bacillota</taxon>
        <taxon>Clostridia</taxon>
        <taxon>Eubacteriales</taxon>
        <taxon>Oscillospiraceae</taxon>
        <taxon>Congzhengia</taxon>
    </lineage>
</organism>
<sequence>MLKTETGNLAYCGGGLFLTEVEWIHPKREEKTYEIIYMVRGTAFMEEGGTEFTLQKGDLKILRPGIVHSGVCKSVTPTSFYWHHFKISGNISEFLPERSLFQSFSGGRIFPEILHLENLCGKQAAEPALLHLLNILKITVPGQTGSERLANRVYEYVRINASVQLTAQKTAAYFGYHPEYLSKVVKQKFGVGLKSVIDKFIINRANELLDNSVYSVKEIAAMLEFREANLFINFYKYHENTTPTKYRSRNFKTHMNAR</sequence>
<evidence type="ECO:0000256" key="3">
    <source>
        <dbReference type="ARBA" id="ARBA00023163"/>
    </source>
</evidence>
<feature type="domain" description="HTH araC/xylS-type" evidence="4">
    <location>
        <begin position="151"/>
        <end position="249"/>
    </location>
</feature>
<keyword evidence="3" id="KW-0804">Transcription</keyword>
<dbReference type="Pfam" id="PF02311">
    <property type="entry name" value="AraC_binding"/>
    <property type="match status" value="1"/>
</dbReference>
<evidence type="ECO:0000256" key="2">
    <source>
        <dbReference type="ARBA" id="ARBA00023125"/>
    </source>
</evidence>
<dbReference type="Gene3D" id="1.10.10.60">
    <property type="entry name" value="Homeodomain-like"/>
    <property type="match status" value="1"/>
</dbReference>
<comment type="caution">
    <text evidence="5">The sequence shown here is derived from an EMBL/GenBank/DDBJ whole genome shotgun (WGS) entry which is preliminary data.</text>
</comment>
<dbReference type="AlphaFoldDB" id="A0A926HUU0"/>
<dbReference type="PROSITE" id="PS01124">
    <property type="entry name" value="HTH_ARAC_FAMILY_2"/>
    <property type="match status" value="1"/>
</dbReference>
<name>A0A926HUU0_9FIRM</name>
<dbReference type="InterPro" id="IPR003313">
    <property type="entry name" value="AraC-bd"/>
</dbReference>
<dbReference type="PANTHER" id="PTHR43280:SF28">
    <property type="entry name" value="HTH-TYPE TRANSCRIPTIONAL ACTIVATOR RHAS"/>
    <property type="match status" value="1"/>
</dbReference>
<evidence type="ECO:0000313" key="6">
    <source>
        <dbReference type="Proteomes" id="UP000611762"/>
    </source>
</evidence>
<dbReference type="CDD" id="cd02208">
    <property type="entry name" value="cupin_RmlC-like"/>
    <property type="match status" value="1"/>
</dbReference>